<comment type="caution">
    <text evidence="2">The sequence shown here is derived from an EMBL/GenBank/DDBJ whole genome shotgun (WGS) entry which is preliminary data.</text>
</comment>
<evidence type="ECO:0008006" key="4">
    <source>
        <dbReference type="Google" id="ProtNLM"/>
    </source>
</evidence>
<proteinExistence type="predicted"/>
<reference evidence="2 3" key="1">
    <citation type="submission" date="2018-08" db="EMBL/GenBank/DDBJ databases">
        <title>Hydrogenophaga sp. LA-38 isolated from sludge.</title>
        <authorList>
            <person name="Im W.-T."/>
        </authorList>
    </citation>
    <scope>NUCLEOTIDE SEQUENCE [LARGE SCALE GENOMIC DNA]</scope>
    <source>
        <strain evidence="2 3">LA-38</strain>
    </source>
</reference>
<accession>A0A372EMQ0</accession>
<dbReference type="Proteomes" id="UP000261931">
    <property type="component" value="Unassembled WGS sequence"/>
</dbReference>
<protein>
    <recommendedName>
        <fullName evidence="4">Type 4 fimbrial biogenesis protein PilX N-terminal domain-containing protein</fullName>
    </recommendedName>
</protein>
<keyword evidence="3" id="KW-1185">Reference proteome</keyword>
<organism evidence="2 3">
    <name type="scientific">Hydrogenophaga borbori</name>
    <dbReference type="NCBI Taxonomy" id="2294117"/>
    <lineage>
        <taxon>Bacteria</taxon>
        <taxon>Pseudomonadati</taxon>
        <taxon>Pseudomonadota</taxon>
        <taxon>Betaproteobacteria</taxon>
        <taxon>Burkholderiales</taxon>
        <taxon>Comamonadaceae</taxon>
        <taxon>Hydrogenophaga</taxon>
    </lineage>
</organism>
<name>A0A372EMQ0_9BURK</name>
<sequence length="198" mass="20554">MSSRPLPAPTALARRPARGRGLALPVVLVLLLVMAFAGLLAARRSATVEEISNNARVHQVAWLSAESGLRYCEAVVIDSVEGGGRFEGVIKQRVGTTTIADASDRNAAWSRIANWADTSAVLITAPVAGQNASAALQGAPAPRCLAEPLADGRYLVTARGLSAGASFNGSGQLLGGAEVWLQSVISPEPVHFNGKGYE</sequence>
<keyword evidence="1" id="KW-1133">Transmembrane helix</keyword>
<keyword evidence="1" id="KW-0472">Membrane</keyword>
<feature type="transmembrane region" description="Helical" evidence="1">
    <location>
        <begin position="21"/>
        <end position="42"/>
    </location>
</feature>
<gene>
    <name evidence="2" type="ORF">DY262_03945</name>
</gene>
<evidence type="ECO:0000313" key="2">
    <source>
        <dbReference type="EMBL" id="RFP80939.1"/>
    </source>
</evidence>
<keyword evidence="1" id="KW-0812">Transmembrane</keyword>
<evidence type="ECO:0000313" key="3">
    <source>
        <dbReference type="Proteomes" id="UP000261931"/>
    </source>
</evidence>
<dbReference type="AlphaFoldDB" id="A0A372EMQ0"/>
<dbReference type="EMBL" id="QVLS01000002">
    <property type="protein sequence ID" value="RFP80939.1"/>
    <property type="molecule type" value="Genomic_DNA"/>
</dbReference>
<dbReference type="RefSeq" id="WP_116957679.1">
    <property type="nucleotide sequence ID" value="NZ_QVLS01000002.1"/>
</dbReference>
<evidence type="ECO:0000256" key="1">
    <source>
        <dbReference type="SAM" id="Phobius"/>
    </source>
</evidence>